<evidence type="ECO:0000313" key="1">
    <source>
        <dbReference type="EMBL" id="QCE02958.1"/>
    </source>
</evidence>
<proteinExistence type="predicted"/>
<dbReference type="AlphaFoldDB" id="A0A4D6MPJ8"/>
<keyword evidence="2" id="KW-1185">Reference proteome</keyword>
<accession>A0A4D6MPJ8</accession>
<sequence>MARPKNRQAKSARPPGGSICAARRHIISSPTVSQTSPGEAHLVAGHHTLQCTSQVVFRLAATPVQPIAIPVAYQLLC</sequence>
<name>A0A4D6MPJ8_VIGUN</name>
<evidence type="ECO:0000313" key="2">
    <source>
        <dbReference type="Proteomes" id="UP000501690"/>
    </source>
</evidence>
<dbReference type="Proteomes" id="UP000501690">
    <property type="component" value="Linkage Group LG8"/>
</dbReference>
<gene>
    <name evidence="1" type="ORF">DEO72_LG8g975</name>
</gene>
<protein>
    <submittedName>
        <fullName evidence="1">Uncharacterized protein</fullName>
    </submittedName>
</protein>
<reference evidence="1 2" key="1">
    <citation type="submission" date="2019-04" db="EMBL/GenBank/DDBJ databases">
        <title>An improved genome assembly and genetic linkage map for asparagus bean, Vigna unguiculata ssp. sesquipedialis.</title>
        <authorList>
            <person name="Xia Q."/>
            <person name="Zhang R."/>
            <person name="Dong Y."/>
        </authorList>
    </citation>
    <scope>NUCLEOTIDE SEQUENCE [LARGE SCALE GENOMIC DNA]</scope>
    <source>
        <tissue evidence="1">Leaf</tissue>
    </source>
</reference>
<organism evidence="1 2">
    <name type="scientific">Vigna unguiculata</name>
    <name type="common">Cowpea</name>
    <dbReference type="NCBI Taxonomy" id="3917"/>
    <lineage>
        <taxon>Eukaryota</taxon>
        <taxon>Viridiplantae</taxon>
        <taxon>Streptophyta</taxon>
        <taxon>Embryophyta</taxon>
        <taxon>Tracheophyta</taxon>
        <taxon>Spermatophyta</taxon>
        <taxon>Magnoliopsida</taxon>
        <taxon>eudicotyledons</taxon>
        <taxon>Gunneridae</taxon>
        <taxon>Pentapetalae</taxon>
        <taxon>rosids</taxon>
        <taxon>fabids</taxon>
        <taxon>Fabales</taxon>
        <taxon>Fabaceae</taxon>
        <taxon>Papilionoideae</taxon>
        <taxon>50 kb inversion clade</taxon>
        <taxon>NPAAA clade</taxon>
        <taxon>indigoferoid/millettioid clade</taxon>
        <taxon>Phaseoleae</taxon>
        <taxon>Vigna</taxon>
    </lineage>
</organism>
<dbReference type="EMBL" id="CP039352">
    <property type="protein sequence ID" value="QCE02958.1"/>
    <property type="molecule type" value="Genomic_DNA"/>
</dbReference>